<name>A0AB32VU60_THECC</name>
<dbReference type="KEGG" id="tcc:18607118"/>
<keyword evidence="1" id="KW-0732">Signal</keyword>
<accession>A0AB32VU60</accession>
<organism evidence="2 3">
    <name type="scientific">Theobroma cacao</name>
    <name type="common">Cacao</name>
    <name type="synonym">Cocoa</name>
    <dbReference type="NCBI Taxonomy" id="3641"/>
    <lineage>
        <taxon>Eukaryota</taxon>
        <taxon>Viridiplantae</taxon>
        <taxon>Streptophyta</taxon>
        <taxon>Embryophyta</taxon>
        <taxon>Tracheophyta</taxon>
        <taxon>Spermatophyta</taxon>
        <taxon>Magnoliopsida</taxon>
        <taxon>eudicotyledons</taxon>
        <taxon>Gunneridae</taxon>
        <taxon>Pentapetalae</taxon>
        <taxon>rosids</taxon>
        <taxon>malvids</taxon>
        <taxon>Malvales</taxon>
        <taxon>Malvaceae</taxon>
        <taxon>Byttnerioideae</taxon>
        <taxon>Theobroma</taxon>
    </lineage>
</organism>
<protein>
    <submittedName>
        <fullName evidence="3">Uncharacterized protein LOC18607118 isoform X1</fullName>
    </submittedName>
</protein>
<feature type="signal peptide" evidence="1">
    <location>
        <begin position="1"/>
        <end position="24"/>
    </location>
</feature>
<dbReference type="RefSeq" id="XP_017970822.1">
    <property type="nucleotide sequence ID" value="XM_018115333.1"/>
</dbReference>
<sequence length="182" mass="20519">MFCFCSIVFYYFVELFFISAEVTAAPPATPLPSCLPRFFTTLSSSPSSSLSLTTLSVFFLPLSITARSQPSSYLFRASQLVRIVFLWSFLDRFQEIVAFEACFEDFLSTGGHLWALDWPLAGIHNTTKPYLVATDLLYRVTWMLWFINGWSWSNAIPNVPPRSIAAAAGYRRGQVLSEAKRG</sequence>
<dbReference type="GeneID" id="18607118"/>
<evidence type="ECO:0000256" key="1">
    <source>
        <dbReference type="SAM" id="SignalP"/>
    </source>
</evidence>
<evidence type="ECO:0000313" key="3">
    <source>
        <dbReference type="RefSeq" id="XP_017970822.1"/>
    </source>
</evidence>
<evidence type="ECO:0000313" key="2">
    <source>
        <dbReference type="Proteomes" id="UP000694886"/>
    </source>
</evidence>
<dbReference type="Gramene" id="Tc02v2_t001320.1">
    <property type="protein sequence ID" value="Tc02v2_p001320.1"/>
    <property type="gene ID" value="Tc02v2_g001320"/>
</dbReference>
<dbReference type="Proteomes" id="UP000694886">
    <property type="component" value="Chromosome 2"/>
</dbReference>
<gene>
    <name evidence="3" type="primary">LOC18607118</name>
</gene>
<dbReference type="AlphaFoldDB" id="A0AB32VU60"/>
<reference evidence="3" key="2">
    <citation type="submission" date="2025-08" db="UniProtKB">
        <authorList>
            <consortium name="RefSeq"/>
        </authorList>
    </citation>
    <scope>IDENTIFICATION</scope>
</reference>
<proteinExistence type="predicted"/>
<reference evidence="2" key="1">
    <citation type="journal article" date="1997" name="Nucleic Acids Res.">
        <title>tRNAscan-SE: a program for improved detection of transfer RNA genes in genomic sequence.</title>
        <authorList>
            <person name="Lowe T.M."/>
            <person name="Eddy S.R."/>
        </authorList>
    </citation>
    <scope>NUCLEOTIDE SEQUENCE [LARGE SCALE GENOMIC DNA]</scope>
    <source>
        <strain evidence="2">r\B97-61/B2</strain>
    </source>
</reference>
<feature type="chain" id="PRO_5044237716" evidence="1">
    <location>
        <begin position="25"/>
        <end position="182"/>
    </location>
</feature>